<evidence type="ECO:0000313" key="3">
    <source>
        <dbReference type="EMBL" id="KCZ89046.1"/>
    </source>
</evidence>
<proteinExistence type="predicted"/>
<evidence type="ECO:0000313" key="4">
    <source>
        <dbReference type="Proteomes" id="UP000024816"/>
    </source>
</evidence>
<feature type="domain" description="Alpha/beta hydrolase fold-3" evidence="2">
    <location>
        <begin position="111"/>
        <end position="317"/>
    </location>
</feature>
<dbReference type="eggNOG" id="COG0657">
    <property type="taxonomic scope" value="Bacteria"/>
</dbReference>
<dbReference type="OrthoDB" id="9806180at2"/>
<dbReference type="SUPFAM" id="SSF53474">
    <property type="entry name" value="alpha/beta-Hydrolases"/>
    <property type="match status" value="1"/>
</dbReference>
<dbReference type="InterPro" id="IPR050300">
    <property type="entry name" value="GDXG_lipolytic_enzyme"/>
</dbReference>
<evidence type="ECO:0000256" key="1">
    <source>
        <dbReference type="ARBA" id="ARBA00022801"/>
    </source>
</evidence>
<dbReference type="InterPro" id="IPR013094">
    <property type="entry name" value="AB_hydrolase_3"/>
</dbReference>
<comment type="caution">
    <text evidence="3">The sequence shown here is derived from an EMBL/GenBank/DDBJ whole genome shotgun (WGS) entry which is preliminary data.</text>
</comment>
<dbReference type="Gene3D" id="3.40.50.1820">
    <property type="entry name" value="alpha/beta hydrolase"/>
    <property type="match status" value="1"/>
</dbReference>
<dbReference type="Pfam" id="PF07859">
    <property type="entry name" value="Abhydrolase_3"/>
    <property type="match status" value="1"/>
</dbReference>
<dbReference type="STRING" id="1280952.HJA_07112"/>
<dbReference type="PANTHER" id="PTHR48081">
    <property type="entry name" value="AB HYDROLASE SUPERFAMILY PROTEIN C4A8.06C"/>
    <property type="match status" value="1"/>
</dbReference>
<dbReference type="RefSeq" id="WP_035580145.1">
    <property type="nucleotide sequence ID" value="NZ_ARYJ01000004.1"/>
</dbReference>
<reference evidence="3 4" key="1">
    <citation type="journal article" date="2014" name="Antonie Van Leeuwenhoek">
        <title>Hyphomonas beringensis sp. nov. and Hyphomonas chukchiensis sp. nov., isolated from surface seawater of the Bering Sea and Chukchi Sea.</title>
        <authorList>
            <person name="Li C."/>
            <person name="Lai Q."/>
            <person name="Li G."/>
            <person name="Dong C."/>
            <person name="Wang J."/>
            <person name="Liao Y."/>
            <person name="Shao Z."/>
        </authorList>
    </citation>
    <scope>NUCLEOTIDE SEQUENCE [LARGE SCALE GENOMIC DNA]</scope>
    <source>
        <strain evidence="3 4">VP2</strain>
    </source>
</reference>
<dbReference type="PATRIC" id="fig|1280952.3.peg.1413"/>
<keyword evidence="1 3" id="KW-0378">Hydrolase</keyword>
<dbReference type="InterPro" id="IPR029058">
    <property type="entry name" value="AB_hydrolase_fold"/>
</dbReference>
<accession>A0A059FEU1</accession>
<dbReference type="EMBL" id="ARYJ01000004">
    <property type="protein sequence ID" value="KCZ89046.1"/>
    <property type="molecule type" value="Genomic_DNA"/>
</dbReference>
<dbReference type="GO" id="GO:0016787">
    <property type="term" value="F:hydrolase activity"/>
    <property type="evidence" value="ECO:0007669"/>
    <property type="project" value="UniProtKB-KW"/>
</dbReference>
<gene>
    <name evidence="3" type="ORF">HJA_07112</name>
</gene>
<name>A0A059FEU1_9PROT</name>
<evidence type="ECO:0000259" key="2">
    <source>
        <dbReference type="Pfam" id="PF07859"/>
    </source>
</evidence>
<organism evidence="3 4">
    <name type="scientific">Hyphomonas jannaschiana VP2</name>
    <dbReference type="NCBI Taxonomy" id="1280952"/>
    <lineage>
        <taxon>Bacteria</taxon>
        <taxon>Pseudomonadati</taxon>
        <taxon>Pseudomonadota</taxon>
        <taxon>Alphaproteobacteria</taxon>
        <taxon>Hyphomonadales</taxon>
        <taxon>Hyphomonadaceae</taxon>
        <taxon>Hyphomonas</taxon>
    </lineage>
</organism>
<keyword evidence="4" id="KW-1185">Reference proteome</keyword>
<dbReference type="AlphaFoldDB" id="A0A059FEU1"/>
<dbReference type="Proteomes" id="UP000024816">
    <property type="component" value="Unassembled WGS sequence"/>
</dbReference>
<sequence length="344" mass="37531">MSLQQTITKLVMKLPGGLLVKMAGGKPLTIRGRTLEPQLQLMAWNGRNAPPLSSLPAETVQAVTKETLASVAAPIEPGVRTEDLTIPGPNKNQIPARIYRPDDQDPKAPLMVYYHMGGGVIGDLETCHAWCSIIASRVKCPVLSIDYRLAPQHKFPAGIDDCCAAYEWGMRNAAKFGAPEGVASVGGDSMGGNFSAIIAQEMQREDKPLPAMQLLIYPAIDLVEEFPSRKEFSETFSLSTDTMDWFMEQYLPEGFDKSDRMLSPGQTGHLDGLPPAVVITAGHDPLCDEGDDYARRLKDAGVPVMHKCYDHLAHAFTAFTLISPGSRKACLEIADMVRTVYSKL</sequence>
<protein>
    <submittedName>
        <fullName evidence="3">Alpha/beta hydrolase fold family protein</fullName>
    </submittedName>
</protein>
<dbReference type="PANTHER" id="PTHR48081:SF8">
    <property type="entry name" value="ALPHA_BETA HYDROLASE FOLD-3 DOMAIN-CONTAINING PROTEIN-RELATED"/>
    <property type="match status" value="1"/>
</dbReference>